<gene>
    <name evidence="2" type="ORF">M569_07428</name>
</gene>
<dbReference type="EMBL" id="AUSU01003160">
    <property type="protein sequence ID" value="EPS67347.1"/>
    <property type="molecule type" value="Genomic_DNA"/>
</dbReference>
<keyword evidence="3" id="KW-1185">Reference proteome</keyword>
<accession>S8E4X3</accession>
<feature type="compositionally biased region" description="Basic residues" evidence="1">
    <location>
        <begin position="1"/>
        <end position="21"/>
    </location>
</feature>
<reference evidence="2 3" key="1">
    <citation type="journal article" date="2013" name="BMC Genomics">
        <title>The miniature genome of a carnivorous plant Genlisea aurea contains a low number of genes and short non-coding sequences.</title>
        <authorList>
            <person name="Leushkin E.V."/>
            <person name="Sutormin R.A."/>
            <person name="Nabieva E.R."/>
            <person name="Penin A.A."/>
            <person name="Kondrashov A.S."/>
            <person name="Logacheva M.D."/>
        </authorList>
    </citation>
    <scope>NUCLEOTIDE SEQUENCE [LARGE SCALE GENOMIC DNA]</scope>
</reference>
<dbReference type="PANTHER" id="PTHR34287:SF2">
    <property type="match status" value="1"/>
</dbReference>
<evidence type="ECO:0000313" key="2">
    <source>
        <dbReference type="EMBL" id="EPS67347.1"/>
    </source>
</evidence>
<name>S8E4X3_9LAMI</name>
<proteinExistence type="predicted"/>
<protein>
    <submittedName>
        <fullName evidence="2">Uncharacterized protein</fullName>
    </submittedName>
</protein>
<comment type="caution">
    <text evidence="2">The sequence shown here is derived from an EMBL/GenBank/DDBJ whole genome shotgun (WGS) entry which is preliminary data.</text>
</comment>
<evidence type="ECO:0000313" key="3">
    <source>
        <dbReference type="Proteomes" id="UP000015453"/>
    </source>
</evidence>
<evidence type="ECO:0000256" key="1">
    <source>
        <dbReference type="SAM" id="MobiDB-lite"/>
    </source>
</evidence>
<feature type="non-terminal residue" evidence="2">
    <location>
        <position position="64"/>
    </location>
</feature>
<sequence length="64" mass="7424">TTSSSSHHHHHHHRHHHHQRRIQLVSKSISDGLLSKFSDLSEFGFDYSRSGIWSPPVPRAAFFD</sequence>
<feature type="non-terminal residue" evidence="2">
    <location>
        <position position="1"/>
    </location>
</feature>
<dbReference type="PANTHER" id="PTHR34287">
    <property type="entry name" value="OS06G0551500 PROTEIN-RELATED"/>
    <property type="match status" value="1"/>
</dbReference>
<dbReference type="AlphaFoldDB" id="S8E4X3"/>
<dbReference type="OrthoDB" id="686565at2759"/>
<organism evidence="2 3">
    <name type="scientific">Genlisea aurea</name>
    <dbReference type="NCBI Taxonomy" id="192259"/>
    <lineage>
        <taxon>Eukaryota</taxon>
        <taxon>Viridiplantae</taxon>
        <taxon>Streptophyta</taxon>
        <taxon>Embryophyta</taxon>
        <taxon>Tracheophyta</taxon>
        <taxon>Spermatophyta</taxon>
        <taxon>Magnoliopsida</taxon>
        <taxon>eudicotyledons</taxon>
        <taxon>Gunneridae</taxon>
        <taxon>Pentapetalae</taxon>
        <taxon>asterids</taxon>
        <taxon>lamiids</taxon>
        <taxon>Lamiales</taxon>
        <taxon>Lentibulariaceae</taxon>
        <taxon>Genlisea</taxon>
    </lineage>
</organism>
<dbReference type="Proteomes" id="UP000015453">
    <property type="component" value="Unassembled WGS sequence"/>
</dbReference>
<feature type="region of interest" description="Disordered" evidence="1">
    <location>
        <begin position="1"/>
        <end position="22"/>
    </location>
</feature>